<dbReference type="RefSeq" id="WP_015354555.1">
    <property type="nucleotide sequence ID" value="NC_020133.1"/>
</dbReference>
<reference evidence="2 3" key="1">
    <citation type="journal article" date="2013" name="J. Bacteriol.">
        <title>Complete Genome Sequence of the Frog Pathogen Mycobacterium ulcerans Ecovar Liflandii.</title>
        <authorList>
            <person name="Tobias N.J."/>
            <person name="Doig K.D."/>
            <person name="Medema M.H."/>
            <person name="Chen H."/>
            <person name="Haring V."/>
            <person name="Moore R."/>
            <person name="Seemann T."/>
            <person name="Stinear T.P."/>
        </authorList>
    </citation>
    <scope>NUCLEOTIDE SEQUENCE [LARGE SCALE GENOMIC DNA]</scope>
    <source>
        <strain evidence="2 3">128FXT</strain>
    </source>
</reference>
<evidence type="ECO:0000313" key="2">
    <source>
        <dbReference type="EMBL" id="AGC61005.1"/>
    </source>
</evidence>
<dbReference type="InterPro" id="IPR013321">
    <property type="entry name" value="Arc_rbn_hlx_hlx"/>
</dbReference>
<evidence type="ECO:0000313" key="3">
    <source>
        <dbReference type="Proteomes" id="UP000011157"/>
    </source>
</evidence>
<protein>
    <recommendedName>
        <fullName evidence="1">Antitoxin FitA-like ribbon-helix-helix domain-containing protein</fullName>
    </recommendedName>
</protein>
<gene>
    <name evidence="2" type="ordered locus">MULP_00976</name>
</gene>
<dbReference type="PATRIC" id="fig|459424.11.peg.999"/>
<dbReference type="SUPFAM" id="SSF47598">
    <property type="entry name" value="Ribbon-helix-helix"/>
    <property type="match status" value="1"/>
</dbReference>
<sequence>MEQILIRNLPSGTKAALQARAKRHRHSVEAEARAILTAGVSGEEVTIVDLLADDSPNSDFDFEPERLPLTVRTPEL</sequence>
<dbReference type="KEGG" id="mli:MULP_00976"/>
<dbReference type="Pfam" id="PF22513">
    <property type="entry name" value="FitA-like_RHH"/>
    <property type="match status" value="1"/>
</dbReference>
<dbReference type="EMBL" id="CP003899">
    <property type="protein sequence ID" value="AGC61005.1"/>
    <property type="molecule type" value="Genomic_DNA"/>
</dbReference>
<dbReference type="InterPro" id="IPR010985">
    <property type="entry name" value="Ribbon_hlx_hlx"/>
</dbReference>
<name>L7V3A2_MYCL1</name>
<dbReference type="InterPro" id="IPR053853">
    <property type="entry name" value="FitA-like_RHH"/>
</dbReference>
<evidence type="ECO:0000259" key="1">
    <source>
        <dbReference type="Pfam" id="PF22513"/>
    </source>
</evidence>
<dbReference type="HOGENOM" id="CLU_2650578_0_0_11"/>
<keyword evidence="3" id="KW-1185">Reference proteome</keyword>
<accession>L7V3A2</accession>
<dbReference type="Gene3D" id="1.10.1220.10">
    <property type="entry name" value="Met repressor-like"/>
    <property type="match status" value="1"/>
</dbReference>
<dbReference type="AlphaFoldDB" id="L7V3A2"/>
<proteinExistence type="predicted"/>
<feature type="domain" description="Antitoxin FitA-like ribbon-helix-helix" evidence="1">
    <location>
        <begin position="3"/>
        <end position="38"/>
    </location>
</feature>
<dbReference type="Proteomes" id="UP000011157">
    <property type="component" value="Chromosome"/>
</dbReference>
<dbReference type="GO" id="GO:0006355">
    <property type="term" value="P:regulation of DNA-templated transcription"/>
    <property type="evidence" value="ECO:0007669"/>
    <property type="project" value="InterPro"/>
</dbReference>
<organism evidence="2 3">
    <name type="scientific">Mycobacterium liflandii (strain 128FXT)</name>
    <dbReference type="NCBI Taxonomy" id="459424"/>
    <lineage>
        <taxon>Bacteria</taxon>
        <taxon>Bacillati</taxon>
        <taxon>Actinomycetota</taxon>
        <taxon>Actinomycetes</taxon>
        <taxon>Mycobacteriales</taxon>
        <taxon>Mycobacteriaceae</taxon>
        <taxon>Mycobacterium</taxon>
        <taxon>Mycobacterium ulcerans group</taxon>
    </lineage>
</organism>